<evidence type="ECO:0000256" key="6">
    <source>
        <dbReference type="SAM" id="Phobius"/>
    </source>
</evidence>
<dbReference type="EMBL" id="JAMWMK010000001">
    <property type="protein sequence ID" value="MDC4246593.1"/>
    <property type="molecule type" value="Genomic_DNA"/>
</dbReference>
<dbReference type="GO" id="GO:0005886">
    <property type="term" value="C:plasma membrane"/>
    <property type="evidence" value="ECO:0007669"/>
    <property type="project" value="UniProtKB-SubCell"/>
</dbReference>
<proteinExistence type="predicted"/>
<evidence type="ECO:0000313" key="9">
    <source>
        <dbReference type="Proteomes" id="UP001141166"/>
    </source>
</evidence>
<evidence type="ECO:0000313" key="8">
    <source>
        <dbReference type="EMBL" id="MDC4246593.1"/>
    </source>
</evidence>
<keyword evidence="5 6" id="KW-0472">Membrane</keyword>
<dbReference type="RefSeq" id="WP_002325265.1">
    <property type="nucleotide sequence ID" value="NZ_CAACYB010000001.1"/>
</dbReference>
<feature type="transmembrane region" description="Helical" evidence="6">
    <location>
        <begin position="140"/>
        <end position="159"/>
    </location>
</feature>
<feature type="transmembrane region" description="Helical" evidence="6">
    <location>
        <begin position="278"/>
        <end position="295"/>
    </location>
</feature>
<comment type="subcellular location">
    <subcellularLocation>
        <location evidence="1">Cell membrane</location>
        <topology evidence="1">Multi-pass membrane protein</topology>
    </subcellularLocation>
</comment>
<dbReference type="InterPro" id="IPR036259">
    <property type="entry name" value="MFS_trans_sf"/>
</dbReference>
<keyword evidence="4 6" id="KW-1133">Transmembrane helix</keyword>
<dbReference type="InterPro" id="IPR020846">
    <property type="entry name" value="MFS_dom"/>
</dbReference>
<feature type="transmembrane region" description="Helical" evidence="6">
    <location>
        <begin position="243"/>
        <end position="266"/>
    </location>
</feature>
<feature type="transmembrane region" description="Helical" evidence="6">
    <location>
        <begin position="367"/>
        <end position="388"/>
    </location>
</feature>
<feature type="transmembrane region" description="Helical" evidence="6">
    <location>
        <begin position="214"/>
        <end position="237"/>
    </location>
</feature>
<feature type="transmembrane region" description="Helical" evidence="6">
    <location>
        <begin position="301"/>
        <end position="323"/>
    </location>
</feature>
<sequence length="397" mass="44704">MNRIKSVALTFIIFTLLFTLFRSSMSGVFSIYYSQNGIRDSNISLVKSFQNIGILLGLIPSGILADKIGRVKIIIGSSLVIAISFCIILFSQHLIGFAFAEFFYGIGLAMNSGAVLAYANDLESAYRIKLDRKVMGRRTAIQNIATLVGGNIGTTLFTLNDTYPLYFSISGLLFYPLFVFIWTKYMHLPNIQPMSSKHKSQFHWNFGILRDSKVVFATILSLCFEGATQFVLVYWSIFYVNQYGFHLSFVFTLSIVFVIAGSELYAQIISKINSNNKVLLSFLLLLSVSLIGISLTNYRWISLFLFLILELCIGVISSSLLTLDNEIISGKKNKSSILSVMSFITEIGVILLLFFNKLLMNFISLHMMFLISAVFVFIGLIILTPYIIKERDKRNVL</sequence>
<keyword evidence="3 6" id="KW-0812">Transmembrane</keyword>
<feature type="transmembrane region" description="Helical" evidence="6">
    <location>
        <begin position="335"/>
        <end position="355"/>
    </location>
</feature>
<dbReference type="Gene3D" id="1.20.1250.20">
    <property type="entry name" value="MFS general substrate transporter like domains"/>
    <property type="match status" value="1"/>
</dbReference>
<dbReference type="AlphaFoldDB" id="A0A9X3XTK3"/>
<feature type="domain" description="Major facilitator superfamily (MFS) profile" evidence="7">
    <location>
        <begin position="3"/>
        <end position="391"/>
    </location>
</feature>
<accession>A0A9X3XTK3</accession>
<dbReference type="InterPro" id="IPR053160">
    <property type="entry name" value="MFS_DHA3_Transporter"/>
</dbReference>
<protein>
    <submittedName>
        <fullName evidence="8">MFS transporter</fullName>
    </submittedName>
</protein>
<evidence type="ECO:0000256" key="4">
    <source>
        <dbReference type="ARBA" id="ARBA00022989"/>
    </source>
</evidence>
<dbReference type="InterPro" id="IPR011701">
    <property type="entry name" value="MFS"/>
</dbReference>
<name>A0A9X3XTK3_ENTFC</name>
<organism evidence="8 9">
    <name type="scientific">Enterococcus faecium</name>
    <name type="common">Streptococcus faecium</name>
    <dbReference type="NCBI Taxonomy" id="1352"/>
    <lineage>
        <taxon>Bacteria</taxon>
        <taxon>Bacillati</taxon>
        <taxon>Bacillota</taxon>
        <taxon>Bacilli</taxon>
        <taxon>Lactobacillales</taxon>
        <taxon>Enterococcaceae</taxon>
        <taxon>Enterococcus</taxon>
    </lineage>
</organism>
<evidence type="ECO:0000256" key="3">
    <source>
        <dbReference type="ARBA" id="ARBA00022692"/>
    </source>
</evidence>
<evidence type="ECO:0000256" key="2">
    <source>
        <dbReference type="ARBA" id="ARBA00022448"/>
    </source>
</evidence>
<dbReference type="PROSITE" id="PS50850">
    <property type="entry name" value="MFS"/>
    <property type="match status" value="1"/>
</dbReference>
<comment type="caution">
    <text evidence="8">The sequence shown here is derived from an EMBL/GenBank/DDBJ whole genome shotgun (WGS) entry which is preliminary data.</text>
</comment>
<evidence type="ECO:0000259" key="7">
    <source>
        <dbReference type="PROSITE" id="PS50850"/>
    </source>
</evidence>
<dbReference type="CDD" id="cd06174">
    <property type="entry name" value="MFS"/>
    <property type="match status" value="1"/>
</dbReference>
<dbReference type="Proteomes" id="UP001141166">
    <property type="component" value="Unassembled WGS sequence"/>
</dbReference>
<dbReference type="Pfam" id="PF07690">
    <property type="entry name" value="MFS_1"/>
    <property type="match status" value="1"/>
</dbReference>
<evidence type="ECO:0000256" key="5">
    <source>
        <dbReference type="ARBA" id="ARBA00023136"/>
    </source>
</evidence>
<feature type="transmembrane region" description="Helical" evidence="6">
    <location>
        <begin position="71"/>
        <end position="90"/>
    </location>
</feature>
<feature type="transmembrane region" description="Helical" evidence="6">
    <location>
        <begin position="165"/>
        <end position="185"/>
    </location>
</feature>
<dbReference type="PANTHER" id="PTHR23530">
    <property type="entry name" value="TRANSPORT PROTEIN-RELATED"/>
    <property type="match status" value="1"/>
</dbReference>
<dbReference type="GO" id="GO:0022857">
    <property type="term" value="F:transmembrane transporter activity"/>
    <property type="evidence" value="ECO:0007669"/>
    <property type="project" value="InterPro"/>
</dbReference>
<evidence type="ECO:0000256" key="1">
    <source>
        <dbReference type="ARBA" id="ARBA00004651"/>
    </source>
</evidence>
<dbReference type="SUPFAM" id="SSF103473">
    <property type="entry name" value="MFS general substrate transporter"/>
    <property type="match status" value="1"/>
</dbReference>
<keyword evidence="2" id="KW-0813">Transport</keyword>
<dbReference type="PANTHER" id="PTHR23530:SF1">
    <property type="entry name" value="PERMEASE, MAJOR FACILITATOR SUPERFAMILY-RELATED"/>
    <property type="match status" value="1"/>
</dbReference>
<reference evidence="8" key="1">
    <citation type="submission" date="2022-05" db="EMBL/GenBank/DDBJ databases">
        <title>Draft genome sequences of Clostridium perfringens strains isolated from Peru.</title>
        <authorList>
            <person name="Hurtado R."/>
            <person name="Lima L."/>
            <person name="Sousa T."/>
            <person name="Jaiswal A.K."/>
            <person name="Tiwari S."/>
            <person name="Maturrano L."/>
            <person name="Brenig B."/>
            <person name="Azevedo V."/>
        </authorList>
    </citation>
    <scope>NUCLEOTIDE SEQUENCE</scope>
    <source>
        <strain evidence="8">CP4</strain>
    </source>
</reference>
<feature type="transmembrane region" description="Helical" evidence="6">
    <location>
        <begin position="46"/>
        <end position="64"/>
    </location>
</feature>
<feature type="transmembrane region" description="Helical" evidence="6">
    <location>
        <begin position="102"/>
        <end position="119"/>
    </location>
</feature>
<gene>
    <name evidence="8" type="ORF">M3X98_00760</name>
</gene>